<reference evidence="1 2" key="1">
    <citation type="submission" date="2019-08" db="EMBL/GenBank/DDBJ databases">
        <title>Whole genome of Aphis craccivora.</title>
        <authorList>
            <person name="Voronova N.V."/>
            <person name="Shulinski R.S."/>
            <person name="Bandarenka Y.V."/>
            <person name="Zhorov D.G."/>
            <person name="Warner D."/>
        </authorList>
    </citation>
    <scope>NUCLEOTIDE SEQUENCE [LARGE SCALE GENOMIC DNA]</scope>
    <source>
        <strain evidence="1">180601</strain>
        <tissue evidence="1">Whole Body</tissue>
    </source>
</reference>
<evidence type="ECO:0000313" key="2">
    <source>
        <dbReference type="Proteomes" id="UP000478052"/>
    </source>
</evidence>
<sequence>IRGGLVQASMWYAKANNAKTPGYDETKEKSWLIYQDCKLCPFGCPNIIGVHEFFARSVFINFSAFLFSKIILNTTGSITNNAAL</sequence>
<dbReference type="EMBL" id="VUJU01005541">
    <property type="protein sequence ID" value="KAF0750927.1"/>
    <property type="molecule type" value="Genomic_DNA"/>
</dbReference>
<keyword evidence="2" id="KW-1185">Reference proteome</keyword>
<organism evidence="1 2">
    <name type="scientific">Aphis craccivora</name>
    <name type="common">Cowpea aphid</name>
    <dbReference type="NCBI Taxonomy" id="307492"/>
    <lineage>
        <taxon>Eukaryota</taxon>
        <taxon>Metazoa</taxon>
        <taxon>Ecdysozoa</taxon>
        <taxon>Arthropoda</taxon>
        <taxon>Hexapoda</taxon>
        <taxon>Insecta</taxon>
        <taxon>Pterygota</taxon>
        <taxon>Neoptera</taxon>
        <taxon>Paraneoptera</taxon>
        <taxon>Hemiptera</taxon>
        <taxon>Sternorrhyncha</taxon>
        <taxon>Aphidomorpha</taxon>
        <taxon>Aphidoidea</taxon>
        <taxon>Aphididae</taxon>
        <taxon>Aphidini</taxon>
        <taxon>Aphis</taxon>
        <taxon>Aphis</taxon>
    </lineage>
</organism>
<accession>A0A6G0Y7Y1</accession>
<dbReference type="AlphaFoldDB" id="A0A6G0Y7Y1"/>
<feature type="non-terminal residue" evidence="1">
    <location>
        <position position="1"/>
    </location>
</feature>
<proteinExistence type="predicted"/>
<dbReference type="OrthoDB" id="414982at2759"/>
<protein>
    <submittedName>
        <fullName evidence="1">C2H2-type domain-containing protein</fullName>
    </submittedName>
</protein>
<gene>
    <name evidence="1" type="ORF">FWK35_00011189</name>
</gene>
<dbReference type="Proteomes" id="UP000478052">
    <property type="component" value="Unassembled WGS sequence"/>
</dbReference>
<name>A0A6G0Y7Y1_APHCR</name>
<comment type="caution">
    <text evidence="1">The sequence shown here is derived from an EMBL/GenBank/DDBJ whole genome shotgun (WGS) entry which is preliminary data.</text>
</comment>
<evidence type="ECO:0000313" key="1">
    <source>
        <dbReference type="EMBL" id="KAF0750927.1"/>
    </source>
</evidence>